<dbReference type="AlphaFoldDB" id="A0AAD8ZQ35"/>
<keyword evidence="3" id="KW-0472">Membrane</keyword>
<dbReference type="InterPro" id="IPR007110">
    <property type="entry name" value="Ig-like_dom"/>
</dbReference>
<accession>A0AAD8ZQ35</accession>
<keyword evidence="10" id="KW-1185">Reference proteome</keyword>
<name>A0AAD8ZQ35_9TELE</name>
<keyword evidence="4" id="KW-1015">Disulfide bond</keyword>
<dbReference type="InterPro" id="IPR003599">
    <property type="entry name" value="Ig_sub"/>
</dbReference>
<feature type="compositionally biased region" description="Basic and acidic residues" evidence="7">
    <location>
        <begin position="165"/>
        <end position="174"/>
    </location>
</feature>
<evidence type="ECO:0000259" key="8">
    <source>
        <dbReference type="PROSITE" id="PS50835"/>
    </source>
</evidence>
<dbReference type="InterPro" id="IPR053896">
    <property type="entry name" value="BTN3A2-like_Ig-C"/>
</dbReference>
<dbReference type="SUPFAM" id="SSF48726">
    <property type="entry name" value="Immunoglobulin"/>
    <property type="match status" value="2"/>
</dbReference>
<dbReference type="GO" id="GO:0050863">
    <property type="term" value="P:regulation of T cell activation"/>
    <property type="evidence" value="ECO:0007669"/>
    <property type="project" value="UniProtKB-ARBA"/>
</dbReference>
<feature type="non-terminal residue" evidence="9">
    <location>
        <position position="1"/>
    </location>
</feature>
<dbReference type="SMART" id="SM00409">
    <property type="entry name" value="IG"/>
    <property type="match status" value="1"/>
</dbReference>
<dbReference type="Pfam" id="PF22705">
    <property type="entry name" value="C2-set_3"/>
    <property type="match status" value="1"/>
</dbReference>
<dbReference type="GO" id="GO:0005102">
    <property type="term" value="F:signaling receptor binding"/>
    <property type="evidence" value="ECO:0007669"/>
    <property type="project" value="TreeGrafter"/>
</dbReference>
<evidence type="ECO:0000313" key="9">
    <source>
        <dbReference type="EMBL" id="KAK1803383.1"/>
    </source>
</evidence>
<keyword evidence="6" id="KW-0393">Immunoglobulin domain</keyword>
<keyword evidence="5" id="KW-0325">Glycoprotein</keyword>
<dbReference type="Proteomes" id="UP001239994">
    <property type="component" value="Unassembled WGS sequence"/>
</dbReference>
<protein>
    <recommendedName>
        <fullName evidence="8">Ig-like domain-containing protein</fullName>
    </recommendedName>
</protein>
<dbReference type="Gene3D" id="2.60.40.10">
    <property type="entry name" value="Immunoglobulins"/>
    <property type="match status" value="2"/>
</dbReference>
<dbReference type="FunFam" id="2.60.40.10:FF:000142">
    <property type="entry name" value="V-set domain-containing T-cell activation inhibitor 1"/>
    <property type="match status" value="1"/>
</dbReference>
<sequence>AEWFEIEKGPDTVVAAPGSDIVLPCSLTSSMSAVDKEVWWRRQDLENKLMHHYMNKEDKNNDQDRSYRGRTAMFKEQLQYGNTSLLLKNVKVSDSGQYTCEVQGKGAYDKITIKVTVEAKGTPPQIFVVGTDDVSGGIQLLCESKGWNPEPQLQWLNNEGAELPAETKESRRDNGGFNPS</sequence>
<dbReference type="GO" id="GO:1903037">
    <property type="term" value="P:regulation of leukocyte cell-cell adhesion"/>
    <property type="evidence" value="ECO:0007669"/>
    <property type="project" value="UniProtKB-ARBA"/>
</dbReference>
<evidence type="ECO:0000256" key="1">
    <source>
        <dbReference type="ARBA" id="ARBA00004370"/>
    </source>
</evidence>
<evidence type="ECO:0000256" key="6">
    <source>
        <dbReference type="ARBA" id="ARBA00023319"/>
    </source>
</evidence>
<evidence type="ECO:0000256" key="3">
    <source>
        <dbReference type="ARBA" id="ARBA00023136"/>
    </source>
</evidence>
<dbReference type="GO" id="GO:0001817">
    <property type="term" value="P:regulation of cytokine production"/>
    <property type="evidence" value="ECO:0007669"/>
    <property type="project" value="TreeGrafter"/>
</dbReference>
<dbReference type="Pfam" id="PF07686">
    <property type="entry name" value="V-set"/>
    <property type="match status" value="1"/>
</dbReference>
<dbReference type="InterPro" id="IPR013106">
    <property type="entry name" value="Ig_V-set"/>
</dbReference>
<dbReference type="EMBL" id="JAROKS010000005">
    <property type="protein sequence ID" value="KAK1803383.1"/>
    <property type="molecule type" value="Genomic_DNA"/>
</dbReference>
<evidence type="ECO:0000256" key="7">
    <source>
        <dbReference type="SAM" id="MobiDB-lite"/>
    </source>
</evidence>
<gene>
    <name evidence="9" type="ORF">P4O66_020733</name>
</gene>
<feature type="domain" description="Ig-like" evidence="8">
    <location>
        <begin position="1"/>
        <end position="116"/>
    </location>
</feature>
<evidence type="ECO:0000256" key="4">
    <source>
        <dbReference type="ARBA" id="ARBA00023157"/>
    </source>
</evidence>
<proteinExistence type="predicted"/>
<dbReference type="InterPro" id="IPR013783">
    <property type="entry name" value="Ig-like_fold"/>
</dbReference>
<dbReference type="SMART" id="SM00406">
    <property type="entry name" value="IGv"/>
    <property type="match status" value="1"/>
</dbReference>
<dbReference type="PROSITE" id="PS50835">
    <property type="entry name" value="IG_LIKE"/>
    <property type="match status" value="2"/>
</dbReference>
<keyword evidence="2" id="KW-0732">Signal</keyword>
<dbReference type="PANTHER" id="PTHR24100">
    <property type="entry name" value="BUTYROPHILIN"/>
    <property type="match status" value="1"/>
</dbReference>
<dbReference type="PANTHER" id="PTHR24100:SF151">
    <property type="entry name" value="ICOS LIGAND"/>
    <property type="match status" value="1"/>
</dbReference>
<evidence type="ECO:0000313" key="10">
    <source>
        <dbReference type="Proteomes" id="UP001239994"/>
    </source>
</evidence>
<comment type="subcellular location">
    <subcellularLocation>
        <location evidence="1">Membrane</location>
    </subcellularLocation>
</comment>
<feature type="region of interest" description="Disordered" evidence="7">
    <location>
        <begin position="151"/>
        <end position="180"/>
    </location>
</feature>
<evidence type="ECO:0000256" key="2">
    <source>
        <dbReference type="ARBA" id="ARBA00022729"/>
    </source>
</evidence>
<dbReference type="GO" id="GO:0009897">
    <property type="term" value="C:external side of plasma membrane"/>
    <property type="evidence" value="ECO:0007669"/>
    <property type="project" value="TreeGrafter"/>
</dbReference>
<dbReference type="InterPro" id="IPR050504">
    <property type="entry name" value="IgSF_BTN/MOG"/>
</dbReference>
<feature type="domain" description="Ig-like" evidence="8">
    <location>
        <begin position="124"/>
        <end position="180"/>
    </location>
</feature>
<organism evidence="9 10">
    <name type="scientific">Electrophorus voltai</name>
    <dbReference type="NCBI Taxonomy" id="2609070"/>
    <lineage>
        <taxon>Eukaryota</taxon>
        <taxon>Metazoa</taxon>
        <taxon>Chordata</taxon>
        <taxon>Craniata</taxon>
        <taxon>Vertebrata</taxon>
        <taxon>Euteleostomi</taxon>
        <taxon>Actinopterygii</taxon>
        <taxon>Neopterygii</taxon>
        <taxon>Teleostei</taxon>
        <taxon>Ostariophysi</taxon>
        <taxon>Gymnotiformes</taxon>
        <taxon>Gymnotoidei</taxon>
        <taxon>Gymnotidae</taxon>
        <taxon>Electrophorus</taxon>
    </lineage>
</organism>
<dbReference type="GO" id="GO:0050852">
    <property type="term" value="P:T cell receptor signaling pathway"/>
    <property type="evidence" value="ECO:0007669"/>
    <property type="project" value="TreeGrafter"/>
</dbReference>
<dbReference type="InterPro" id="IPR036179">
    <property type="entry name" value="Ig-like_dom_sf"/>
</dbReference>
<evidence type="ECO:0000256" key="5">
    <source>
        <dbReference type="ARBA" id="ARBA00023180"/>
    </source>
</evidence>
<comment type="caution">
    <text evidence="9">The sequence shown here is derived from an EMBL/GenBank/DDBJ whole genome shotgun (WGS) entry which is preliminary data.</text>
</comment>
<reference evidence="9" key="1">
    <citation type="submission" date="2023-03" db="EMBL/GenBank/DDBJ databases">
        <title>Electrophorus voltai genome.</title>
        <authorList>
            <person name="Bian C."/>
        </authorList>
    </citation>
    <scope>NUCLEOTIDE SEQUENCE</scope>
    <source>
        <strain evidence="9">CB-2022</strain>
        <tissue evidence="9">Muscle</tissue>
    </source>
</reference>